<accession>A0A9N7VUP8</accession>
<comment type="caution">
    <text evidence="2">The sequence shown here is derived from an EMBL/GenBank/DDBJ whole genome shotgun (WGS) entry which is preliminary data.</text>
</comment>
<dbReference type="EMBL" id="CADEAL010004442">
    <property type="protein sequence ID" value="CAB1459667.1"/>
    <property type="molecule type" value="Genomic_DNA"/>
</dbReference>
<feature type="compositionally biased region" description="Pro residues" evidence="1">
    <location>
        <begin position="93"/>
        <end position="115"/>
    </location>
</feature>
<reference evidence="2" key="1">
    <citation type="submission" date="2020-03" db="EMBL/GenBank/DDBJ databases">
        <authorList>
            <person name="Weist P."/>
        </authorList>
    </citation>
    <scope>NUCLEOTIDE SEQUENCE</scope>
</reference>
<protein>
    <submittedName>
        <fullName evidence="2">Uncharacterized protein</fullName>
    </submittedName>
</protein>
<name>A0A9N7VUP8_PLEPL</name>
<evidence type="ECO:0000313" key="3">
    <source>
        <dbReference type="Proteomes" id="UP001153269"/>
    </source>
</evidence>
<keyword evidence="3" id="KW-1185">Reference proteome</keyword>
<proteinExistence type="predicted"/>
<gene>
    <name evidence="2" type="ORF">PLEPLA_LOCUS47504</name>
</gene>
<dbReference type="Proteomes" id="UP001153269">
    <property type="component" value="Unassembled WGS sequence"/>
</dbReference>
<dbReference type="AlphaFoldDB" id="A0A9N7VUP8"/>
<organism evidence="2 3">
    <name type="scientific">Pleuronectes platessa</name>
    <name type="common">European plaice</name>
    <dbReference type="NCBI Taxonomy" id="8262"/>
    <lineage>
        <taxon>Eukaryota</taxon>
        <taxon>Metazoa</taxon>
        <taxon>Chordata</taxon>
        <taxon>Craniata</taxon>
        <taxon>Vertebrata</taxon>
        <taxon>Euteleostomi</taxon>
        <taxon>Actinopterygii</taxon>
        <taxon>Neopterygii</taxon>
        <taxon>Teleostei</taxon>
        <taxon>Neoteleostei</taxon>
        <taxon>Acanthomorphata</taxon>
        <taxon>Carangaria</taxon>
        <taxon>Pleuronectiformes</taxon>
        <taxon>Pleuronectoidei</taxon>
        <taxon>Pleuronectidae</taxon>
        <taxon>Pleuronectes</taxon>
    </lineage>
</organism>
<evidence type="ECO:0000313" key="2">
    <source>
        <dbReference type="EMBL" id="CAB1459667.1"/>
    </source>
</evidence>
<feature type="region of interest" description="Disordered" evidence="1">
    <location>
        <begin position="86"/>
        <end position="115"/>
    </location>
</feature>
<sequence>MNQILFSCAQGPPRLISCGQEPCWKVSNEAVYPSSHTPPAALSSSGPALLFLHELALSDSCEGLHRLLVAHGIPICRPACRASRKAGRLQRPPAHPPYSFPAKSPAPPLPSHQAW</sequence>
<evidence type="ECO:0000256" key="1">
    <source>
        <dbReference type="SAM" id="MobiDB-lite"/>
    </source>
</evidence>